<dbReference type="SUPFAM" id="SSF103084">
    <property type="entry name" value="Holliday junction resolvase RusA"/>
    <property type="match status" value="1"/>
</dbReference>
<evidence type="ECO:0000313" key="1">
    <source>
        <dbReference type="EMBL" id="KKL27343.1"/>
    </source>
</evidence>
<dbReference type="InterPro" id="IPR036614">
    <property type="entry name" value="RusA-like_sf"/>
</dbReference>
<comment type="caution">
    <text evidence="1">The sequence shown here is derived from an EMBL/GenBank/DDBJ whole genome shotgun (WGS) entry which is preliminary data.</text>
</comment>
<dbReference type="GO" id="GO:0006310">
    <property type="term" value="P:DNA recombination"/>
    <property type="evidence" value="ECO:0007669"/>
    <property type="project" value="InterPro"/>
</dbReference>
<reference evidence="1" key="1">
    <citation type="journal article" date="2015" name="Nature">
        <title>Complex archaea that bridge the gap between prokaryotes and eukaryotes.</title>
        <authorList>
            <person name="Spang A."/>
            <person name="Saw J.H."/>
            <person name="Jorgensen S.L."/>
            <person name="Zaremba-Niedzwiedzka K."/>
            <person name="Martijn J."/>
            <person name="Lind A.E."/>
            <person name="van Eijk R."/>
            <person name="Schleper C."/>
            <person name="Guy L."/>
            <person name="Ettema T.J."/>
        </authorList>
    </citation>
    <scope>NUCLEOTIDE SEQUENCE</scope>
</reference>
<accession>A0A0F9EU71</accession>
<organism evidence="1">
    <name type="scientific">marine sediment metagenome</name>
    <dbReference type="NCBI Taxonomy" id="412755"/>
    <lineage>
        <taxon>unclassified sequences</taxon>
        <taxon>metagenomes</taxon>
        <taxon>ecological metagenomes</taxon>
    </lineage>
</organism>
<name>A0A0F9EU71_9ZZZZ</name>
<proteinExistence type="predicted"/>
<gene>
    <name evidence="1" type="ORF">LCGC14_2386060</name>
</gene>
<sequence>LKGTVAKKDISNREKFLIDSVFKSLEIDDKFIWKHTMKKIESESEKAIIRISTRNEGNSKGGK</sequence>
<dbReference type="AlphaFoldDB" id="A0A0F9EU71"/>
<protein>
    <submittedName>
        <fullName evidence="1">Uncharacterized protein</fullName>
    </submittedName>
</protein>
<dbReference type="EMBL" id="LAZR01035497">
    <property type="protein sequence ID" value="KKL27343.1"/>
    <property type="molecule type" value="Genomic_DNA"/>
</dbReference>
<dbReference type="GO" id="GO:0000287">
    <property type="term" value="F:magnesium ion binding"/>
    <property type="evidence" value="ECO:0007669"/>
    <property type="project" value="InterPro"/>
</dbReference>
<feature type="non-terminal residue" evidence="1">
    <location>
        <position position="1"/>
    </location>
</feature>
<dbReference type="GO" id="GO:0006281">
    <property type="term" value="P:DNA repair"/>
    <property type="evidence" value="ECO:0007669"/>
    <property type="project" value="InterPro"/>
</dbReference>